<sequence>MHIFPKQLRPSILHLFVFAFFAVLIALYILTTGDTMMLIWGIPTLLCLLVFPMGLTYLSQSQYTNLIPVYKAEAKDVKIREINQSMISKPIRIEGLVEEVRFRSLNRPHFIIGDKTGVTTVKMFTNPQQDISKGDIVEVYGQVIRRYIFAGDPIVNGVDIRRTDSNEIKQRPSDKKNKKQN</sequence>
<protein>
    <submittedName>
        <fullName evidence="2">Nucleotide-binding protein</fullName>
    </submittedName>
</protein>
<proteinExistence type="predicted"/>
<keyword evidence="1" id="KW-1133">Transmembrane helix</keyword>
<accession>A0A2V2NAV9</accession>
<dbReference type="Proteomes" id="UP000245934">
    <property type="component" value="Unassembled WGS sequence"/>
</dbReference>
<gene>
    <name evidence="2" type="ORF">DLD82_12560</name>
</gene>
<dbReference type="RefSeq" id="WP_109941473.1">
    <property type="nucleotide sequence ID" value="NZ_CP176366.1"/>
</dbReference>
<keyword evidence="1" id="KW-0472">Membrane</keyword>
<organism evidence="2 3">
    <name type="scientific">Methanospirillum stamsii</name>
    <dbReference type="NCBI Taxonomy" id="1277351"/>
    <lineage>
        <taxon>Archaea</taxon>
        <taxon>Methanobacteriati</taxon>
        <taxon>Methanobacteriota</taxon>
        <taxon>Stenosarchaea group</taxon>
        <taxon>Methanomicrobia</taxon>
        <taxon>Methanomicrobiales</taxon>
        <taxon>Methanospirillaceae</taxon>
        <taxon>Methanospirillum</taxon>
    </lineage>
</organism>
<feature type="transmembrane region" description="Helical" evidence="1">
    <location>
        <begin position="12"/>
        <end position="31"/>
    </location>
</feature>
<comment type="caution">
    <text evidence="2">The sequence shown here is derived from an EMBL/GenBank/DDBJ whole genome shotgun (WGS) entry which is preliminary data.</text>
</comment>
<evidence type="ECO:0000256" key="1">
    <source>
        <dbReference type="SAM" id="Phobius"/>
    </source>
</evidence>
<dbReference type="InterPro" id="IPR012340">
    <property type="entry name" value="NA-bd_OB-fold"/>
</dbReference>
<dbReference type="Gene3D" id="2.40.50.140">
    <property type="entry name" value="Nucleic acid-binding proteins"/>
    <property type="match status" value="1"/>
</dbReference>
<dbReference type="GeneID" id="97608334"/>
<name>A0A2V2NAV9_9EURY</name>
<reference evidence="2 3" key="1">
    <citation type="submission" date="2018-05" db="EMBL/GenBank/DDBJ databases">
        <title>Draft genome of Methanospirillum stamsii Pt1.</title>
        <authorList>
            <person name="Dueholm M.S."/>
            <person name="Nielsen P.H."/>
            <person name="Bakmann L.F."/>
            <person name="Otzen D.E."/>
        </authorList>
    </citation>
    <scope>NUCLEOTIDE SEQUENCE [LARGE SCALE GENOMIC DNA]</scope>
    <source>
        <strain evidence="2 3">Pt1</strain>
    </source>
</reference>
<dbReference type="OrthoDB" id="111893at2157"/>
<dbReference type="EMBL" id="QGMZ01000027">
    <property type="protein sequence ID" value="PWR72413.1"/>
    <property type="molecule type" value="Genomic_DNA"/>
</dbReference>
<feature type="transmembrane region" description="Helical" evidence="1">
    <location>
        <begin position="37"/>
        <end position="58"/>
    </location>
</feature>
<evidence type="ECO:0000313" key="3">
    <source>
        <dbReference type="Proteomes" id="UP000245934"/>
    </source>
</evidence>
<keyword evidence="3" id="KW-1185">Reference proteome</keyword>
<dbReference type="AlphaFoldDB" id="A0A2V2NAV9"/>
<keyword evidence="1" id="KW-0812">Transmembrane</keyword>
<evidence type="ECO:0000313" key="2">
    <source>
        <dbReference type="EMBL" id="PWR72413.1"/>
    </source>
</evidence>